<evidence type="ECO:0000256" key="1">
    <source>
        <dbReference type="SAM" id="Phobius"/>
    </source>
</evidence>
<dbReference type="InterPro" id="IPR015032">
    <property type="entry name" value="ThsB__TIR-like_domain"/>
</dbReference>
<dbReference type="Pfam" id="PF08937">
    <property type="entry name" value="ThsB_TIR"/>
    <property type="match status" value="1"/>
</dbReference>
<feature type="domain" description="Thoeris protein ThsB TIR-like" evidence="2">
    <location>
        <begin position="73"/>
        <end position="167"/>
    </location>
</feature>
<comment type="caution">
    <text evidence="3">The sequence shown here is derived from an EMBL/GenBank/DDBJ whole genome shotgun (WGS) entry which is preliminary data.</text>
</comment>
<dbReference type="EMBL" id="JAKNAX010000029">
    <property type="protein sequence ID" value="MDE1347068.1"/>
    <property type="molecule type" value="Genomic_DNA"/>
</dbReference>
<keyword evidence="1" id="KW-0472">Membrane</keyword>
<keyword evidence="1" id="KW-1133">Transmembrane helix</keyword>
<gene>
    <name evidence="3" type="ORF">L9X51_11575</name>
</gene>
<reference evidence="3" key="1">
    <citation type="submission" date="2022-02" db="EMBL/GenBank/DDBJ databases">
        <title>Emergence and expansion in Europe of a Vibrio aestuarianus clonal complex pathogenic for oysters.</title>
        <authorList>
            <person name="Mesnil A."/>
            <person name="Travers M.-A."/>
        </authorList>
    </citation>
    <scope>NUCLEOTIDE SEQUENCE</scope>
    <source>
        <strain evidence="3">19_064_15T1</strain>
    </source>
</reference>
<keyword evidence="1" id="KW-0812">Transmembrane</keyword>
<name>A0A9X4IXF0_9VIBR</name>
<dbReference type="SUPFAM" id="SSF52206">
    <property type="entry name" value="Hypothetical protein MTH538"/>
    <property type="match status" value="1"/>
</dbReference>
<protein>
    <submittedName>
        <fullName evidence="3">TIR domain-containing protein</fullName>
    </submittedName>
</protein>
<feature type="transmembrane region" description="Helical" evidence="1">
    <location>
        <begin position="30"/>
        <end position="57"/>
    </location>
</feature>
<dbReference type="InterPro" id="IPR036490">
    <property type="entry name" value="ThsB_TIR-like_sf"/>
</dbReference>
<evidence type="ECO:0000259" key="2">
    <source>
        <dbReference type="Pfam" id="PF08937"/>
    </source>
</evidence>
<proteinExistence type="predicted"/>
<evidence type="ECO:0000313" key="4">
    <source>
        <dbReference type="Proteomes" id="UP001140978"/>
    </source>
</evidence>
<accession>A0A9X4IXF0</accession>
<dbReference type="Proteomes" id="UP001140978">
    <property type="component" value="Unassembled WGS sequence"/>
</dbReference>
<dbReference type="Gene3D" id="3.40.50.9200">
    <property type="entry name" value="Hypothetical protein MTH538"/>
    <property type="match status" value="1"/>
</dbReference>
<dbReference type="AlphaFoldDB" id="A0A9X4IXF0"/>
<organism evidence="3 4">
    <name type="scientific">Vibrio aestuarianus</name>
    <dbReference type="NCBI Taxonomy" id="28171"/>
    <lineage>
        <taxon>Bacteria</taxon>
        <taxon>Pseudomonadati</taxon>
        <taxon>Pseudomonadota</taxon>
        <taxon>Gammaproteobacteria</taxon>
        <taxon>Vibrionales</taxon>
        <taxon>Vibrionaceae</taxon>
        <taxon>Vibrio</taxon>
    </lineage>
</organism>
<evidence type="ECO:0000313" key="3">
    <source>
        <dbReference type="EMBL" id="MDE1347068.1"/>
    </source>
</evidence>
<dbReference type="RefSeq" id="WP_274676105.1">
    <property type="nucleotide sequence ID" value="NZ_JAKNAX010000029.1"/>
</dbReference>
<sequence>MKQTKKLKDPKCVPDNILIESGESDTIVSIALGSIIGNLMFPGLGGVVIGGAVGGVIGKESRKEKILAKVPVFYSFHFGNDVMRVQQVRNIGSIEGNAPTTPNQWETLKRTGKKAVENWIDQNMKYKRCVVVLIGSETASRPWVEHEIIKAWNDGKALLGIHIHNLKCPRTGTSRKGKNPFDQIKFQDGSSLSSVVPCYDPDTVNAYRDIALNMASWVDHAIKSKAN</sequence>